<dbReference type="GeneID" id="101856553"/>
<evidence type="ECO:0000259" key="3">
    <source>
        <dbReference type="Pfam" id="PF02826"/>
    </source>
</evidence>
<dbReference type="Pfam" id="PF02826">
    <property type="entry name" value="2-Hacid_dh_C"/>
    <property type="match status" value="1"/>
</dbReference>
<dbReference type="Proteomes" id="UP000694888">
    <property type="component" value="Unplaced"/>
</dbReference>
<dbReference type="CDD" id="cd05300">
    <property type="entry name" value="2-Hacid_dh_1"/>
    <property type="match status" value="1"/>
</dbReference>
<organism evidence="4 5">
    <name type="scientific">Aplysia californica</name>
    <name type="common">California sea hare</name>
    <dbReference type="NCBI Taxonomy" id="6500"/>
    <lineage>
        <taxon>Eukaryota</taxon>
        <taxon>Metazoa</taxon>
        <taxon>Spiralia</taxon>
        <taxon>Lophotrochozoa</taxon>
        <taxon>Mollusca</taxon>
        <taxon>Gastropoda</taxon>
        <taxon>Heterobranchia</taxon>
        <taxon>Euthyneura</taxon>
        <taxon>Tectipleura</taxon>
        <taxon>Aplysiida</taxon>
        <taxon>Aplysioidea</taxon>
        <taxon>Aplysiidae</taxon>
        <taxon>Aplysia</taxon>
    </lineage>
</organism>
<dbReference type="RefSeq" id="XP_005090408.2">
    <property type="nucleotide sequence ID" value="XM_005090351.3"/>
</dbReference>
<evidence type="ECO:0000313" key="4">
    <source>
        <dbReference type="Proteomes" id="UP000694888"/>
    </source>
</evidence>
<evidence type="ECO:0000256" key="1">
    <source>
        <dbReference type="ARBA" id="ARBA00023002"/>
    </source>
</evidence>
<accession>A0ABM0JCB7</accession>
<dbReference type="PANTHER" id="PTHR43333">
    <property type="entry name" value="2-HACID_DH_C DOMAIN-CONTAINING PROTEIN"/>
    <property type="match status" value="1"/>
</dbReference>
<dbReference type="PANTHER" id="PTHR43333:SF1">
    <property type="entry name" value="D-ISOMER SPECIFIC 2-HYDROXYACID DEHYDROGENASE NAD-BINDING DOMAIN-CONTAINING PROTEIN"/>
    <property type="match status" value="1"/>
</dbReference>
<dbReference type="SUPFAM" id="SSF51735">
    <property type="entry name" value="NAD(P)-binding Rossmann-fold domains"/>
    <property type="match status" value="1"/>
</dbReference>
<keyword evidence="2" id="KW-0520">NAD</keyword>
<keyword evidence="4" id="KW-1185">Reference proteome</keyword>
<evidence type="ECO:0000256" key="2">
    <source>
        <dbReference type="ARBA" id="ARBA00023027"/>
    </source>
</evidence>
<proteinExistence type="predicted"/>
<dbReference type="InterPro" id="IPR036291">
    <property type="entry name" value="NAD(P)-bd_dom_sf"/>
</dbReference>
<dbReference type="Gene3D" id="3.40.50.720">
    <property type="entry name" value="NAD(P)-binding Rossmann-like Domain"/>
    <property type="match status" value="2"/>
</dbReference>
<keyword evidence="1" id="KW-0560">Oxidoreductase</keyword>
<reference evidence="5" key="1">
    <citation type="submission" date="2025-08" db="UniProtKB">
        <authorList>
            <consortium name="RefSeq"/>
        </authorList>
    </citation>
    <scope>IDENTIFICATION</scope>
</reference>
<name>A0ABM0JCB7_APLCA</name>
<gene>
    <name evidence="5" type="primary">LOC101856553</name>
</gene>
<sequence length="354" mass="39499">MASLKIKCIYVISVIDNVAAHVQSTLQGFGLDIQVREFPLSQYGTPIAPNVAMRKLSDPALLDDQIEQIEYLLADQPVISQVLEHPRNRVKWVQNTFAGVEMIFNNLSKLKMDPDLIITRTSNNISGQMMGEYVIGHIIARERNFLGLADCQQNCLYEQNKFWPYRVLTDLSIGILGLGNLGTDVVRMAKAMGMSTWAVLRDQRFSSGDQQCSHVDHVRPVSRMEEALREVDYLVSLLPSTPDTRGLLSGETLKACRNKKTVLINLGRGDIIDDESLIYALKQGWIGGAILDVHNKEPVPINSPLWGIQGVTITPHVSCSTTGISMLTDAYIENLQKYLQGNDLRNQVDLTKGY</sequence>
<dbReference type="InterPro" id="IPR006140">
    <property type="entry name" value="D-isomer_DH_NAD-bd"/>
</dbReference>
<protein>
    <submittedName>
        <fullName evidence="5">Uncharacterized protein in proB 3'region</fullName>
    </submittedName>
</protein>
<feature type="domain" description="D-isomer specific 2-hydroxyacid dehydrogenase NAD-binding" evidence="3">
    <location>
        <begin position="136"/>
        <end position="318"/>
    </location>
</feature>
<evidence type="ECO:0000313" key="5">
    <source>
        <dbReference type="RefSeq" id="XP_005090408.2"/>
    </source>
</evidence>